<keyword evidence="4 6" id="KW-1133">Transmembrane helix</keyword>
<dbReference type="Proteomes" id="UP000056419">
    <property type="component" value="Unassembled WGS sequence"/>
</dbReference>
<feature type="transmembrane region" description="Helical" evidence="6">
    <location>
        <begin position="224"/>
        <end position="242"/>
    </location>
</feature>
<feature type="transmembrane region" description="Helical" evidence="6">
    <location>
        <begin position="177"/>
        <end position="197"/>
    </location>
</feature>
<feature type="transmembrane region" description="Helical" evidence="6">
    <location>
        <begin position="455"/>
        <end position="478"/>
    </location>
</feature>
<comment type="caution">
    <text evidence="7">The sequence shown here is derived from an EMBL/GenBank/DDBJ whole genome shotgun (WGS) entry which is preliminary data.</text>
</comment>
<keyword evidence="2" id="KW-1003">Cell membrane</keyword>
<dbReference type="PANTHER" id="PTHR30250">
    <property type="entry name" value="PST FAMILY PREDICTED COLANIC ACID TRANSPORTER"/>
    <property type="match status" value="1"/>
</dbReference>
<dbReference type="InterPro" id="IPR050833">
    <property type="entry name" value="Poly_Biosynth_Transport"/>
</dbReference>
<dbReference type="Pfam" id="PF01943">
    <property type="entry name" value="Polysacc_synt"/>
    <property type="match status" value="1"/>
</dbReference>
<evidence type="ECO:0000256" key="3">
    <source>
        <dbReference type="ARBA" id="ARBA00022692"/>
    </source>
</evidence>
<comment type="subcellular location">
    <subcellularLocation>
        <location evidence="1">Cell membrane</location>
        <topology evidence="1">Multi-pass membrane protein</topology>
    </subcellularLocation>
</comment>
<keyword evidence="5 6" id="KW-0472">Membrane</keyword>
<gene>
    <name evidence="7" type="ORF">AA415_00018</name>
</gene>
<name>A0A108TCJ9_BACSE</name>
<dbReference type="PANTHER" id="PTHR30250:SF11">
    <property type="entry name" value="O-ANTIGEN TRANSPORTER-RELATED"/>
    <property type="match status" value="1"/>
</dbReference>
<sequence>MTVNKSNNTIQAAWVALGSLFAFGFSIVSSIILSRYFDKTDYGTYKQVIYVYHTLLIVFTLGLPKTYSYFLPRTNDCYVKSLVKKITTVFYILGALFSFSLFFFSPQLAKILNNPDLELALKVFSPVPFILLPTMGIEGIFATYNKNKYMALYNVVSKSFILICICCSVIVLEGNYLTAIVGFTIASLISLLFANYLKHRCLRDKGSAPTLVSFKEIIKFSIPLLRASIWGLLLGNCTSYFISRYFGTKVFAEFSNGALELPFVGMIVNACSTVLLPFFSQKNYESVNAKDEILIVWKNAFEKTIKLTYPLVMFFCFYSYDVMEFLYGAQYHISGLYFRIMLISSFFTVIAYAPILIAIGATSFFSRVHFVGACCVIVLQYTSILLFNSSFVVTAIYVVCNGVMIVSMLLYITKYFNTHISTIIPFKTVGLITVISFVLSWVTKLFSNNIPVLNNSLQVIMVSFALYFFIYLIASNIFRIDYSYVMKLFSFNKK</sequence>
<feature type="transmembrane region" description="Helical" evidence="6">
    <location>
        <begin position="300"/>
        <end position="320"/>
    </location>
</feature>
<feature type="transmembrane region" description="Helical" evidence="6">
    <location>
        <begin position="368"/>
        <end position="387"/>
    </location>
</feature>
<dbReference type="EMBL" id="LRGC01000001">
    <property type="protein sequence ID" value="KWR57485.1"/>
    <property type="molecule type" value="Genomic_DNA"/>
</dbReference>
<dbReference type="GO" id="GO:0005886">
    <property type="term" value="C:plasma membrane"/>
    <property type="evidence" value="ECO:0007669"/>
    <property type="project" value="UniProtKB-SubCell"/>
</dbReference>
<proteinExistence type="predicted"/>
<evidence type="ECO:0000313" key="7">
    <source>
        <dbReference type="EMBL" id="KWR57485.1"/>
    </source>
</evidence>
<feature type="transmembrane region" description="Helical" evidence="6">
    <location>
        <begin position="393"/>
        <end position="412"/>
    </location>
</feature>
<feature type="transmembrane region" description="Helical" evidence="6">
    <location>
        <begin position="262"/>
        <end position="279"/>
    </location>
</feature>
<keyword evidence="8" id="KW-1185">Reference proteome</keyword>
<protein>
    <submittedName>
        <fullName evidence="7">Polysaccharide biosynthesis protein</fullName>
    </submittedName>
</protein>
<reference evidence="7 8" key="1">
    <citation type="journal article" date="2016" name="BMC Genomics">
        <title>Type VI secretion systems of human gut Bacteroidales segregate into three genetic architectures, two of which are contained on mobile genetic elements.</title>
        <authorList>
            <person name="Coyne M.J."/>
            <person name="Roelofs K.G."/>
            <person name="Comstock L.E."/>
        </authorList>
    </citation>
    <scope>NUCLEOTIDE SEQUENCE [LARGE SCALE GENOMIC DNA]</scope>
    <source>
        <strain evidence="7 8">CL09T03C01</strain>
    </source>
</reference>
<dbReference type="PATRIC" id="fig|46506.5.peg.23"/>
<feature type="transmembrane region" description="Helical" evidence="6">
    <location>
        <begin position="49"/>
        <end position="70"/>
    </location>
</feature>
<evidence type="ECO:0000256" key="1">
    <source>
        <dbReference type="ARBA" id="ARBA00004651"/>
    </source>
</evidence>
<feature type="transmembrane region" description="Helical" evidence="6">
    <location>
        <begin position="340"/>
        <end position="361"/>
    </location>
</feature>
<feature type="transmembrane region" description="Helical" evidence="6">
    <location>
        <begin position="12"/>
        <end position="37"/>
    </location>
</feature>
<evidence type="ECO:0000256" key="6">
    <source>
        <dbReference type="SAM" id="Phobius"/>
    </source>
</evidence>
<evidence type="ECO:0000256" key="2">
    <source>
        <dbReference type="ARBA" id="ARBA00022475"/>
    </source>
</evidence>
<keyword evidence="3 6" id="KW-0812">Transmembrane</keyword>
<dbReference type="RefSeq" id="WP_060384903.1">
    <property type="nucleotide sequence ID" value="NZ_JAQNVT010000032.1"/>
</dbReference>
<dbReference type="AlphaFoldDB" id="A0A108TCJ9"/>
<dbReference type="InterPro" id="IPR002797">
    <property type="entry name" value="Polysacc_synth"/>
</dbReference>
<feature type="transmembrane region" description="Helical" evidence="6">
    <location>
        <begin position="151"/>
        <end position="171"/>
    </location>
</feature>
<feature type="transmembrane region" description="Helical" evidence="6">
    <location>
        <begin position="123"/>
        <end position="144"/>
    </location>
</feature>
<evidence type="ECO:0000313" key="8">
    <source>
        <dbReference type="Proteomes" id="UP000056419"/>
    </source>
</evidence>
<evidence type="ECO:0000256" key="5">
    <source>
        <dbReference type="ARBA" id="ARBA00023136"/>
    </source>
</evidence>
<organism evidence="7 8">
    <name type="scientific">Bacteroides stercoris</name>
    <dbReference type="NCBI Taxonomy" id="46506"/>
    <lineage>
        <taxon>Bacteria</taxon>
        <taxon>Pseudomonadati</taxon>
        <taxon>Bacteroidota</taxon>
        <taxon>Bacteroidia</taxon>
        <taxon>Bacteroidales</taxon>
        <taxon>Bacteroidaceae</taxon>
        <taxon>Bacteroides</taxon>
    </lineage>
</organism>
<feature type="transmembrane region" description="Helical" evidence="6">
    <location>
        <begin position="82"/>
        <end position="103"/>
    </location>
</feature>
<accession>A0A108TCJ9</accession>
<evidence type="ECO:0000256" key="4">
    <source>
        <dbReference type="ARBA" id="ARBA00022989"/>
    </source>
</evidence>
<dbReference type="STRING" id="46506.AA415_00018"/>
<feature type="transmembrane region" description="Helical" evidence="6">
    <location>
        <begin position="424"/>
        <end position="443"/>
    </location>
</feature>